<keyword evidence="3" id="KW-1185">Reference proteome</keyword>
<dbReference type="RefSeq" id="XP_025469906.1">
    <property type="nucleotide sequence ID" value="XM_025615557.1"/>
</dbReference>
<name>A0A317X471_9EURO</name>
<dbReference type="PANTHER" id="PTHR24148:SF64">
    <property type="entry name" value="HETEROKARYON INCOMPATIBILITY DOMAIN-CONTAINING PROTEIN"/>
    <property type="match status" value="1"/>
</dbReference>
<dbReference type="Proteomes" id="UP000246702">
    <property type="component" value="Unassembled WGS sequence"/>
</dbReference>
<evidence type="ECO:0000313" key="2">
    <source>
        <dbReference type="EMBL" id="PWY93145.1"/>
    </source>
</evidence>
<dbReference type="STRING" id="1450535.A0A317X471"/>
<dbReference type="OrthoDB" id="2157530at2759"/>
<dbReference type="Pfam" id="PF06985">
    <property type="entry name" value="HET"/>
    <property type="match status" value="1"/>
</dbReference>
<sequence length="655" mass="74541">MYTPLDPTEHEIRLASILPGRWSDEVSCKLESVSLDDKPIYEALSYTWGDPSDKVAITLEGVDFSVTKNLHMALRRLRHAESTRRIWVDAFCINQSDSKVILTDSNVPVTITRKVSTNPVDEGNIFRRLRGPIYLGESRILETIPEEEQDTWADPPRSYWLGDNGDVPILNDHGTWQTLTDDQLSQLSQTTRLRQAISSAYTILELLAAGRCVRNFVLHNANPQVWAEALSVLHHVASSPWWTRVWVVEEVILPEKATTIYGEVVAPLDIIERGGSMINPHIERCCREFYRSLPEDHQAHLLAIAQHTAALEVLRHERFIYADSEANRLQIFLEMTRARGAYNARDKIYSLLGLTRDCSNRLAILPDYSLDVWQVYVDTAFKVIRNQNSREILLTAEKKDTESEIPTWCPDWSKNEDGEENDLWVHSRSWKFDAGPANGIVADLYHDRVLAVRGVYVDVIAETTLPLSQDEQLAARLDRFARIVGYDPEADVHYVGGGIVREAFWRTMLNNALETEPNKHRTLTAQDGTVFVWWWNNLRNRMTGTGQIYHPLQAHSRIIARSFWLPNDNRALFTTKRGYMGFGSPDMKQGDTVAVILGSRMPFILRQMPIPATIGESQQVKDKEYLSVVGYCYLHGVMQGKAVGEDAKVFGINLI</sequence>
<accession>A0A317X471</accession>
<organism evidence="2 3">
    <name type="scientific">Aspergillus sclerotioniger CBS 115572</name>
    <dbReference type="NCBI Taxonomy" id="1450535"/>
    <lineage>
        <taxon>Eukaryota</taxon>
        <taxon>Fungi</taxon>
        <taxon>Dikarya</taxon>
        <taxon>Ascomycota</taxon>
        <taxon>Pezizomycotina</taxon>
        <taxon>Eurotiomycetes</taxon>
        <taxon>Eurotiomycetidae</taxon>
        <taxon>Eurotiales</taxon>
        <taxon>Aspergillaceae</taxon>
        <taxon>Aspergillus</taxon>
        <taxon>Aspergillus subgen. Circumdati</taxon>
    </lineage>
</organism>
<dbReference type="Pfam" id="PF26639">
    <property type="entry name" value="Het-6_barrel"/>
    <property type="match status" value="1"/>
</dbReference>
<dbReference type="InterPro" id="IPR052895">
    <property type="entry name" value="HetReg/Transcr_Mod"/>
</dbReference>
<evidence type="ECO:0000259" key="1">
    <source>
        <dbReference type="Pfam" id="PF06985"/>
    </source>
</evidence>
<dbReference type="AlphaFoldDB" id="A0A317X471"/>
<dbReference type="InterPro" id="IPR010730">
    <property type="entry name" value="HET"/>
</dbReference>
<proteinExistence type="predicted"/>
<evidence type="ECO:0000313" key="3">
    <source>
        <dbReference type="Proteomes" id="UP000246702"/>
    </source>
</evidence>
<comment type="caution">
    <text evidence="2">The sequence shown here is derived from an EMBL/GenBank/DDBJ whole genome shotgun (WGS) entry which is preliminary data.</text>
</comment>
<protein>
    <recommendedName>
        <fullName evidence="1">Heterokaryon incompatibility domain-containing protein</fullName>
    </recommendedName>
</protein>
<reference evidence="2 3" key="1">
    <citation type="submission" date="2016-12" db="EMBL/GenBank/DDBJ databases">
        <title>The genomes of Aspergillus section Nigri reveals drivers in fungal speciation.</title>
        <authorList>
            <consortium name="DOE Joint Genome Institute"/>
            <person name="Vesth T.C."/>
            <person name="Nybo J."/>
            <person name="Theobald S."/>
            <person name="Brandl J."/>
            <person name="Frisvad J.C."/>
            <person name="Nielsen K.F."/>
            <person name="Lyhne E.K."/>
            <person name="Kogle M.E."/>
            <person name="Kuo A."/>
            <person name="Riley R."/>
            <person name="Clum A."/>
            <person name="Nolan M."/>
            <person name="Lipzen A."/>
            <person name="Salamov A."/>
            <person name="Henrissat B."/>
            <person name="Wiebenga A."/>
            <person name="De Vries R.P."/>
            <person name="Grigoriev I.V."/>
            <person name="Mortensen U.H."/>
            <person name="Andersen M.R."/>
            <person name="Baker S.E."/>
        </authorList>
    </citation>
    <scope>NUCLEOTIDE SEQUENCE [LARGE SCALE GENOMIC DNA]</scope>
    <source>
        <strain evidence="2 3">CBS 115572</strain>
    </source>
</reference>
<gene>
    <name evidence="2" type="ORF">BO94DRAFT_583385</name>
</gene>
<feature type="domain" description="Heterokaryon incompatibility" evidence="1">
    <location>
        <begin position="41"/>
        <end position="99"/>
    </location>
</feature>
<dbReference type="GeneID" id="37117700"/>
<dbReference type="EMBL" id="MSFK01000007">
    <property type="protein sequence ID" value="PWY93145.1"/>
    <property type="molecule type" value="Genomic_DNA"/>
</dbReference>
<dbReference type="PANTHER" id="PTHR24148">
    <property type="entry name" value="ANKYRIN REPEAT DOMAIN-CONTAINING PROTEIN 39 HOMOLOG-RELATED"/>
    <property type="match status" value="1"/>
</dbReference>